<name>A0ABW7QEU5_9ACTN</name>
<feature type="region of interest" description="Disordered" evidence="1">
    <location>
        <begin position="712"/>
        <end position="733"/>
    </location>
</feature>
<protein>
    <submittedName>
        <fullName evidence="2">Uncharacterized protein</fullName>
    </submittedName>
</protein>
<reference evidence="2 3" key="1">
    <citation type="submission" date="2024-10" db="EMBL/GenBank/DDBJ databases">
        <title>The Natural Products Discovery Center: Release of the First 8490 Sequenced Strains for Exploring Actinobacteria Biosynthetic Diversity.</title>
        <authorList>
            <person name="Kalkreuter E."/>
            <person name="Kautsar S.A."/>
            <person name="Yang D."/>
            <person name="Bader C.D."/>
            <person name="Teijaro C.N."/>
            <person name="Fluegel L."/>
            <person name="Davis C.M."/>
            <person name="Simpson J.R."/>
            <person name="Lauterbach L."/>
            <person name="Steele A.D."/>
            <person name="Gui C."/>
            <person name="Meng S."/>
            <person name="Li G."/>
            <person name="Viehrig K."/>
            <person name="Ye F."/>
            <person name="Su P."/>
            <person name="Kiefer A.F."/>
            <person name="Nichols A."/>
            <person name="Cepeda A.J."/>
            <person name="Yan W."/>
            <person name="Fan B."/>
            <person name="Jiang Y."/>
            <person name="Adhikari A."/>
            <person name="Zheng C.-J."/>
            <person name="Schuster L."/>
            <person name="Cowan T.M."/>
            <person name="Smanski M.J."/>
            <person name="Chevrette M.G."/>
            <person name="De Carvalho L.P.S."/>
            <person name="Shen B."/>
        </authorList>
    </citation>
    <scope>NUCLEOTIDE SEQUENCE [LARGE SCALE GENOMIC DNA]</scope>
    <source>
        <strain evidence="2 3">NPDC017990</strain>
    </source>
</reference>
<gene>
    <name evidence="2" type="ORF">ACH4F9_00520</name>
</gene>
<comment type="caution">
    <text evidence="2">The sequence shown here is derived from an EMBL/GenBank/DDBJ whole genome shotgun (WGS) entry which is preliminary data.</text>
</comment>
<organism evidence="2 3">
    <name type="scientific">Streptomyces longisporoflavus</name>
    <dbReference type="NCBI Taxonomy" id="28044"/>
    <lineage>
        <taxon>Bacteria</taxon>
        <taxon>Bacillati</taxon>
        <taxon>Actinomycetota</taxon>
        <taxon>Actinomycetes</taxon>
        <taxon>Kitasatosporales</taxon>
        <taxon>Streptomycetaceae</taxon>
        <taxon>Streptomyces</taxon>
    </lineage>
</organism>
<keyword evidence="3" id="KW-1185">Reference proteome</keyword>
<evidence type="ECO:0000313" key="2">
    <source>
        <dbReference type="EMBL" id="MFH8543476.1"/>
    </source>
</evidence>
<dbReference type="RefSeq" id="WP_397706744.1">
    <property type="nucleotide sequence ID" value="NZ_JBIRGN010000001.1"/>
</dbReference>
<evidence type="ECO:0000256" key="1">
    <source>
        <dbReference type="SAM" id="MobiDB-lite"/>
    </source>
</evidence>
<proteinExistence type="predicted"/>
<dbReference type="EMBL" id="JBIRGQ010000001">
    <property type="protein sequence ID" value="MFH8543476.1"/>
    <property type="molecule type" value="Genomic_DNA"/>
</dbReference>
<accession>A0ABW7QEU5</accession>
<sequence length="733" mass="79638">MNTTDATRMLRQAEHAYGAGNFARTVNLLDRISTDRPGLPVDGRASYDALRALLAERAGNWPEAVHRWLAVFGTTPPASGEDQPCDDGCDCDVRTVLDAPGAASSETPCLCCPAHALWRLVWQAARQGAIGEVLDAVPDPSGNRRTALVHALAIGTLRSLAESGTADPAHAVFAIAVWRLLLGKQDLLGFEDLVIARRGAPIHIKDWLSACDRLAARIRTALRSIDERDGHDVLDAWETVWNVERHESNGELVRGKRTYLRMEDCFGMCNDGPACWCSVDSWQPPTPDTTPPCLGLLFGGRPVTGRSPVTVDTAARQLAACGEHRSLLATYARRHGEPATWQADSDTHKACAPYLARALVDRAHEQSEKGAWQDTLDDLTSAVSCGFVLDRSHHEMVRKAGLRAGQNGNGYQRAPLVQRIHWLESAHSLVPEDTALAEELAATLVRQGTEALRRKDRGEGRARFQRALCVLPGEPAAQHALDALELAEVAAVITGSGPGRQPGLQRVGELLHRGFRAEVPAEELRAVYAWYCDRMTERIVEKALAGKKGEARRVLRQLEEVDPSWDERGTRADDGDVAGVLCERAVRLLGGRSGDYARQVPVLLAAAATFARLTGAEAEQQALVTVLPFAAKLVDAGCLSDLITLQAGLLITPGRCPEYDQLVAVAHHRRAHDRRADGEPAGAARDERTAAALRMESAQQIALPFTSELFPGLFDRSVPPPDQDDGPYTQETL</sequence>
<dbReference type="Proteomes" id="UP001610818">
    <property type="component" value="Unassembled WGS sequence"/>
</dbReference>
<evidence type="ECO:0000313" key="3">
    <source>
        <dbReference type="Proteomes" id="UP001610818"/>
    </source>
</evidence>